<sequence>MSSTRTATGPPPAAAPARPAASATTPARRRRGGALGGGLALALVVLALAVLASLAIGAKSVPLDTVWNTVLHHDPSDDDQTVVTSLRLPRTVVGLLAGAALGLAGTLMQGLTRNPLADPGLLGVNAGASFAVVLAIGVLGVTTFTGYVWFGFAGAALAALLVHLVGSFGGQGATPVKLALAGAAVSAGLMSFTRAVLLSDTKTFDQFRFWEVGSLAGRGLGVAAQAGPFLAVGAVCALLSGRMLNTLGLGDEAARGLGQNPALARVFCSASVVLLCGAATALAGPLGFIGLTVPHAVRAFTGPDHRWILPYTMVLAPALLLVADVLGRVVARPGEIEVGIVTAVIGAPVFIALVRKSRLAEL</sequence>
<comment type="caution">
    <text evidence="10">The sequence shown here is derived from an EMBL/GenBank/DDBJ whole genome shotgun (WGS) entry which is preliminary data.</text>
</comment>
<feature type="transmembrane region" description="Helical" evidence="9">
    <location>
        <begin position="262"/>
        <end position="288"/>
    </location>
</feature>
<dbReference type="Gene3D" id="1.10.3470.10">
    <property type="entry name" value="ABC transporter involved in vitamin B12 uptake, BtuC"/>
    <property type="match status" value="1"/>
</dbReference>
<evidence type="ECO:0000256" key="5">
    <source>
        <dbReference type="ARBA" id="ARBA00022692"/>
    </source>
</evidence>
<dbReference type="PANTHER" id="PTHR30472:SF1">
    <property type="entry name" value="FE(3+) DICITRATE TRANSPORT SYSTEM PERMEASE PROTEIN FECC-RELATED"/>
    <property type="match status" value="1"/>
</dbReference>
<proteinExistence type="inferred from homology"/>
<gene>
    <name evidence="10" type="ORF">RM574_26585</name>
</gene>
<comment type="subcellular location">
    <subcellularLocation>
        <location evidence="1">Cell membrane</location>
        <topology evidence="1">Multi-pass membrane protein</topology>
    </subcellularLocation>
</comment>
<feature type="compositionally biased region" description="Low complexity" evidence="8">
    <location>
        <begin position="15"/>
        <end position="26"/>
    </location>
</feature>
<feature type="transmembrane region" description="Helical" evidence="9">
    <location>
        <begin position="308"/>
        <end position="326"/>
    </location>
</feature>
<keyword evidence="7 9" id="KW-0472">Membrane</keyword>
<feature type="transmembrane region" description="Helical" evidence="9">
    <location>
        <begin position="338"/>
        <end position="355"/>
    </location>
</feature>
<evidence type="ECO:0000256" key="7">
    <source>
        <dbReference type="ARBA" id="ARBA00023136"/>
    </source>
</evidence>
<feature type="transmembrane region" description="Helical" evidence="9">
    <location>
        <begin position="38"/>
        <end position="58"/>
    </location>
</feature>
<keyword evidence="4" id="KW-1003">Cell membrane</keyword>
<evidence type="ECO:0000256" key="8">
    <source>
        <dbReference type="SAM" id="MobiDB-lite"/>
    </source>
</evidence>
<evidence type="ECO:0000256" key="2">
    <source>
        <dbReference type="ARBA" id="ARBA00007935"/>
    </source>
</evidence>
<dbReference type="PANTHER" id="PTHR30472">
    <property type="entry name" value="FERRIC ENTEROBACTIN TRANSPORT SYSTEM PERMEASE PROTEIN"/>
    <property type="match status" value="1"/>
</dbReference>
<dbReference type="RefSeq" id="WP_311677625.1">
    <property type="nucleotide sequence ID" value="NZ_JAVRER010000062.1"/>
</dbReference>
<reference evidence="11" key="1">
    <citation type="submission" date="2023-07" db="EMBL/GenBank/DDBJ databases">
        <title>30 novel species of actinomycetes from the DSMZ collection.</title>
        <authorList>
            <person name="Nouioui I."/>
        </authorList>
    </citation>
    <scope>NUCLEOTIDE SEQUENCE [LARGE SCALE GENOMIC DNA]</scope>
    <source>
        <strain evidence="11">DSM 41982</strain>
    </source>
</reference>
<dbReference type="Pfam" id="PF01032">
    <property type="entry name" value="FecCD"/>
    <property type="match status" value="1"/>
</dbReference>
<comment type="similarity">
    <text evidence="2">Belongs to the binding-protein-dependent transport system permease family. FecCD subfamily.</text>
</comment>
<keyword evidence="5 9" id="KW-0812">Transmembrane</keyword>
<dbReference type="InterPro" id="IPR000522">
    <property type="entry name" value="ABC_transptr_permease_BtuC"/>
</dbReference>
<evidence type="ECO:0000256" key="4">
    <source>
        <dbReference type="ARBA" id="ARBA00022475"/>
    </source>
</evidence>
<feature type="transmembrane region" description="Helical" evidence="9">
    <location>
        <begin position="219"/>
        <end position="241"/>
    </location>
</feature>
<evidence type="ECO:0000256" key="6">
    <source>
        <dbReference type="ARBA" id="ARBA00022989"/>
    </source>
</evidence>
<feature type="transmembrane region" description="Helical" evidence="9">
    <location>
        <begin position="147"/>
        <end position="166"/>
    </location>
</feature>
<dbReference type="SUPFAM" id="SSF81345">
    <property type="entry name" value="ABC transporter involved in vitamin B12 uptake, BtuC"/>
    <property type="match status" value="1"/>
</dbReference>
<accession>A0ABD5ECC3</accession>
<dbReference type="InterPro" id="IPR037294">
    <property type="entry name" value="ABC_BtuC-like"/>
</dbReference>
<name>A0ABD5ECC3_9ACTN</name>
<protein>
    <submittedName>
        <fullName evidence="10">Iron chelate uptake ABC transporter family permease subunit</fullName>
    </submittedName>
</protein>
<feature type="transmembrane region" description="Helical" evidence="9">
    <location>
        <begin position="88"/>
        <end position="108"/>
    </location>
</feature>
<dbReference type="AlphaFoldDB" id="A0ABD5ECC3"/>
<evidence type="ECO:0000256" key="9">
    <source>
        <dbReference type="SAM" id="Phobius"/>
    </source>
</evidence>
<evidence type="ECO:0000313" key="10">
    <source>
        <dbReference type="EMBL" id="MDT0419054.1"/>
    </source>
</evidence>
<dbReference type="CDD" id="cd06550">
    <property type="entry name" value="TM_ABC_iron-siderophores_like"/>
    <property type="match status" value="1"/>
</dbReference>
<feature type="transmembrane region" description="Helical" evidence="9">
    <location>
        <begin position="120"/>
        <end position="141"/>
    </location>
</feature>
<feature type="transmembrane region" description="Helical" evidence="9">
    <location>
        <begin position="178"/>
        <end position="199"/>
    </location>
</feature>
<keyword evidence="3" id="KW-0813">Transport</keyword>
<keyword evidence="6 9" id="KW-1133">Transmembrane helix</keyword>
<dbReference type="EMBL" id="JAVRER010000062">
    <property type="protein sequence ID" value="MDT0419054.1"/>
    <property type="molecule type" value="Genomic_DNA"/>
</dbReference>
<organism evidence="10 11">
    <name type="scientific">Streptomyces evansiae</name>
    <dbReference type="NCBI Taxonomy" id="3075535"/>
    <lineage>
        <taxon>Bacteria</taxon>
        <taxon>Bacillati</taxon>
        <taxon>Actinomycetota</taxon>
        <taxon>Actinomycetes</taxon>
        <taxon>Kitasatosporales</taxon>
        <taxon>Streptomycetaceae</taxon>
        <taxon>Streptomyces</taxon>
    </lineage>
</organism>
<evidence type="ECO:0000313" key="11">
    <source>
        <dbReference type="Proteomes" id="UP001183607"/>
    </source>
</evidence>
<dbReference type="FunFam" id="1.10.3470.10:FF:000001">
    <property type="entry name" value="Vitamin B12 ABC transporter permease BtuC"/>
    <property type="match status" value="1"/>
</dbReference>
<feature type="region of interest" description="Disordered" evidence="8">
    <location>
        <begin position="1"/>
        <end position="29"/>
    </location>
</feature>
<dbReference type="Proteomes" id="UP001183607">
    <property type="component" value="Unassembled WGS sequence"/>
</dbReference>
<dbReference type="GO" id="GO:0005886">
    <property type="term" value="C:plasma membrane"/>
    <property type="evidence" value="ECO:0007669"/>
    <property type="project" value="UniProtKB-SubCell"/>
</dbReference>
<evidence type="ECO:0000256" key="3">
    <source>
        <dbReference type="ARBA" id="ARBA00022448"/>
    </source>
</evidence>
<evidence type="ECO:0000256" key="1">
    <source>
        <dbReference type="ARBA" id="ARBA00004651"/>
    </source>
</evidence>